<dbReference type="Pfam" id="PF13392">
    <property type="entry name" value="HNH_3"/>
    <property type="match status" value="1"/>
</dbReference>
<keyword evidence="3" id="KW-1185">Reference proteome</keyword>
<dbReference type="AlphaFoldDB" id="S9QGF0"/>
<feature type="domain" description="HNH nuclease" evidence="1">
    <location>
        <begin position="129"/>
        <end position="162"/>
    </location>
</feature>
<dbReference type="InterPro" id="IPR003615">
    <property type="entry name" value="HNH_nuc"/>
</dbReference>
<evidence type="ECO:0000313" key="3">
    <source>
        <dbReference type="Proteomes" id="UP000015347"/>
    </source>
</evidence>
<evidence type="ECO:0000313" key="2">
    <source>
        <dbReference type="EMBL" id="EPX80501.1"/>
    </source>
</evidence>
<dbReference type="Proteomes" id="UP000015347">
    <property type="component" value="Unassembled WGS sequence"/>
</dbReference>
<evidence type="ECO:0000259" key="1">
    <source>
        <dbReference type="Pfam" id="PF13392"/>
    </source>
</evidence>
<dbReference type="OrthoDB" id="6638408at2"/>
<protein>
    <submittedName>
        <fullName evidence="2">Bacteriophage phi 1.45 protein-like protein</fullName>
    </submittedName>
</protein>
<dbReference type="eggNOG" id="ENOG5032S64">
    <property type="taxonomic scope" value="Bacteria"/>
</dbReference>
<dbReference type="HOGENOM" id="CLU_086933_0_0_5"/>
<dbReference type="RefSeq" id="WP_020038668.1">
    <property type="nucleotide sequence ID" value="NZ_KE557277.1"/>
</dbReference>
<organism evidence="2 3">
    <name type="scientific">Salipiger mucosus DSM 16094</name>
    <dbReference type="NCBI Taxonomy" id="1123237"/>
    <lineage>
        <taxon>Bacteria</taxon>
        <taxon>Pseudomonadati</taxon>
        <taxon>Pseudomonadota</taxon>
        <taxon>Alphaproteobacteria</taxon>
        <taxon>Rhodobacterales</taxon>
        <taxon>Roseobacteraceae</taxon>
        <taxon>Salipiger</taxon>
    </lineage>
</organism>
<dbReference type="STRING" id="1123237.Salmuc_03818"/>
<comment type="caution">
    <text evidence="2">The sequence shown here is derived from an EMBL/GenBank/DDBJ whole genome shotgun (WGS) entry which is preliminary data.</text>
</comment>
<accession>S9QGF0</accession>
<sequence>MKGRSIEYSDAEPFWIHDNSKRPRREAHAEFVYVWDRPDVSLSNFNSLCKRKGWMTGRTGCFEQGQESWNKGKQMPFNPNSAKTQFKKGHRPHTYRGAGHERIDSKDGYVIMIVDETNPWTGAPTRPVHKHKYLWEKANGPVPEGHRLKCLDGDKTNCDPSNWEPIPRALAPRLNGRFGRGYDTAPAELKPTIMATARLEHAAREAKKRGRS</sequence>
<reference evidence="3" key="1">
    <citation type="journal article" date="2014" name="Stand. Genomic Sci.">
        <title>Genome sequence of the exopolysaccharide-producing Salipiger mucosus type strain (DSM 16094(T)), a moderately halophilic member of the Roseobacter clade.</title>
        <authorList>
            <person name="Riedel T."/>
            <person name="Spring S."/>
            <person name="Fiebig A."/>
            <person name="Petersen J."/>
            <person name="Kyrpides N.C."/>
            <person name="Goker M."/>
            <person name="Klenk H.P."/>
        </authorList>
    </citation>
    <scope>NUCLEOTIDE SEQUENCE [LARGE SCALE GENOMIC DNA]</scope>
    <source>
        <strain evidence="3">DSM 16094</strain>
    </source>
</reference>
<name>S9QGF0_9RHOB</name>
<dbReference type="EMBL" id="APVH01000032">
    <property type="protein sequence ID" value="EPX80501.1"/>
    <property type="molecule type" value="Genomic_DNA"/>
</dbReference>
<gene>
    <name evidence="2" type="ORF">Salmuc_03818</name>
</gene>
<proteinExistence type="predicted"/>